<sequence>MFALNNKNLIIIGAVGAVILGGIYLYSSGKLAKPAGEVQKPEVFQEVMSIAGKVVSVDEASNSFVLLQPKEGRQFTVKLGESTAFSRLIFPFDINNPPVEATFTPEREEIIIKDLQENDQVFVRGSSPIKTNQDIVNPLEVQVLP</sequence>
<name>A0A1G2R2W7_9BACT</name>
<comment type="caution">
    <text evidence="2">The sequence shown here is derived from an EMBL/GenBank/DDBJ whole genome shotgun (WGS) entry which is preliminary data.</text>
</comment>
<evidence type="ECO:0008006" key="4">
    <source>
        <dbReference type="Google" id="ProtNLM"/>
    </source>
</evidence>
<proteinExistence type="predicted"/>
<reference evidence="2 3" key="1">
    <citation type="journal article" date="2016" name="Nat. Commun.">
        <title>Thousands of microbial genomes shed light on interconnected biogeochemical processes in an aquifer system.</title>
        <authorList>
            <person name="Anantharaman K."/>
            <person name="Brown C.T."/>
            <person name="Hug L.A."/>
            <person name="Sharon I."/>
            <person name="Castelle C.J."/>
            <person name="Probst A.J."/>
            <person name="Thomas B.C."/>
            <person name="Singh A."/>
            <person name="Wilkins M.J."/>
            <person name="Karaoz U."/>
            <person name="Brodie E.L."/>
            <person name="Williams K.H."/>
            <person name="Hubbard S.S."/>
            <person name="Banfield J.F."/>
        </authorList>
    </citation>
    <scope>NUCLEOTIDE SEQUENCE [LARGE SCALE GENOMIC DNA]</scope>
</reference>
<evidence type="ECO:0000256" key="1">
    <source>
        <dbReference type="SAM" id="Phobius"/>
    </source>
</evidence>
<dbReference type="STRING" id="1802451.A3C82_00870"/>
<keyword evidence="1" id="KW-0812">Transmembrane</keyword>
<evidence type="ECO:0000313" key="3">
    <source>
        <dbReference type="Proteomes" id="UP000176901"/>
    </source>
</evidence>
<feature type="transmembrane region" description="Helical" evidence="1">
    <location>
        <begin position="6"/>
        <end position="26"/>
    </location>
</feature>
<evidence type="ECO:0000313" key="2">
    <source>
        <dbReference type="EMBL" id="OHA67205.1"/>
    </source>
</evidence>
<accession>A0A1G2R2W7</accession>
<organism evidence="2 3">
    <name type="scientific">Candidatus Wildermuthbacteria bacterium RIFCSPHIGHO2_02_FULL_47_12</name>
    <dbReference type="NCBI Taxonomy" id="1802451"/>
    <lineage>
        <taxon>Bacteria</taxon>
        <taxon>Candidatus Wildermuthiibacteriota</taxon>
    </lineage>
</organism>
<keyword evidence="1" id="KW-0472">Membrane</keyword>
<dbReference type="Proteomes" id="UP000176901">
    <property type="component" value="Unassembled WGS sequence"/>
</dbReference>
<dbReference type="EMBL" id="MHTW01000016">
    <property type="protein sequence ID" value="OHA67205.1"/>
    <property type="molecule type" value="Genomic_DNA"/>
</dbReference>
<keyword evidence="1" id="KW-1133">Transmembrane helix</keyword>
<protein>
    <recommendedName>
        <fullName evidence="4">DUF5666 domain-containing protein</fullName>
    </recommendedName>
</protein>
<gene>
    <name evidence="2" type="ORF">A3C82_00870</name>
</gene>
<dbReference type="AlphaFoldDB" id="A0A1G2R2W7"/>